<keyword evidence="3" id="KW-1185">Reference proteome</keyword>
<dbReference type="Pfam" id="PF11209">
    <property type="entry name" value="LmeA"/>
    <property type="match status" value="1"/>
</dbReference>
<evidence type="ECO:0000313" key="3">
    <source>
        <dbReference type="Proteomes" id="UP000295560"/>
    </source>
</evidence>
<proteinExistence type="predicted"/>
<comment type="caution">
    <text evidence="2">The sequence shown here is derived from an EMBL/GenBank/DDBJ whole genome shotgun (WGS) entry which is preliminary data.</text>
</comment>
<gene>
    <name evidence="2" type="ORF">EV378_2913</name>
</gene>
<protein>
    <submittedName>
        <fullName evidence="2">DUF2993 family protein</fullName>
    </submittedName>
</protein>
<evidence type="ECO:0000313" key="2">
    <source>
        <dbReference type="EMBL" id="TCK27058.1"/>
    </source>
</evidence>
<dbReference type="InterPro" id="IPR021373">
    <property type="entry name" value="DUF2993"/>
</dbReference>
<keyword evidence="1" id="KW-0732">Signal</keyword>
<evidence type="ECO:0000256" key="1">
    <source>
        <dbReference type="SAM" id="SignalP"/>
    </source>
</evidence>
<reference evidence="2 3" key="1">
    <citation type="submission" date="2019-03" db="EMBL/GenBank/DDBJ databases">
        <title>Sequencing the genomes of 1000 actinobacteria strains.</title>
        <authorList>
            <person name="Klenk H.-P."/>
        </authorList>
    </citation>
    <scope>NUCLEOTIDE SEQUENCE [LARGE SCALE GENOMIC DNA]</scope>
    <source>
        <strain evidence="2 3">DSM 44969</strain>
    </source>
</reference>
<accession>A0A4R1HXG0</accession>
<organism evidence="2 3">
    <name type="scientific">Pseudonocardia endophytica</name>
    <dbReference type="NCBI Taxonomy" id="401976"/>
    <lineage>
        <taxon>Bacteria</taxon>
        <taxon>Bacillati</taxon>
        <taxon>Actinomycetota</taxon>
        <taxon>Actinomycetes</taxon>
        <taxon>Pseudonocardiales</taxon>
        <taxon>Pseudonocardiaceae</taxon>
        <taxon>Pseudonocardia</taxon>
    </lineage>
</organism>
<feature type="chain" id="PRO_5020324800" evidence="1">
    <location>
        <begin position="26"/>
        <end position="268"/>
    </location>
</feature>
<dbReference type="RefSeq" id="WP_165922287.1">
    <property type="nucleotide sequence ID" value="NZ_SMFZ01000001.1"/>
</dbReference>
<dbReference type="AlphaFoldDB" id="A0A4R1HXG0"/>
<sequence length="268" mass="28452">MRRLIVAVVVLVGLLVVADFSAAAAAESTISRQMRDRLSLPEDPSVRVNGVSFLAQAATGRYRSVDVSMERLPVGSLRSRAVEVKIHDLRAPWSELTGSAPAPRFRATDARSVVTIGSGDVMRMVPRSTQLSLATVDANDIDEIVLDGGDPTLRGLDPRNAALLTATMTVRGVEQPVEVLTALQVTNDGLIRLTPRDVRLTGGDDLTAAETAALTRTFSLLIDPGKLPFRVTPTTLRVDSDGALELSGQVKDLIVGEGDRSSSSSAQG</sequence>
<dbReference type="EMBL" id="SMFZ01000001">
    <property type="protein sequence ID" value="TCK27058.1"/>
    <property type="molecule type" value="Genomic_DNA"/>
</dbReference>
<feature type="signal peptide" evidence="1">
    <location>
        <begin position="1"/>
        <end position="25"/>
    </location>
</feature>
<dbReference type="Proteomes" id="UP000295560">
    <property type="component" value="Unassembled WGS sequence"/>
</dbReference>
<name>A0A4R1HXG0_PSEEN</name>